<accession>A0A9Q1JTP2</accession>
<comment type="caution">
    <text evidence="2">The sequence shown here is derived from an EMBL/GenBank/DDBJ whole genome shotgun (WGS) entry which is preliminary data.</text>
</comment>
<gene>
    <name evidence="2" type="ORF">Cgig2_003779</name>
</gene>
<dbReference type="PANTHER" id="PTHR31589">
    <property type="entry name" value="PROTEIN, PUTATIVE (DUF239)-RELATED-RELATED"/>
    <property type="match status" value="1"/>
</dbReference>
<evidence type="ECO:0000259" key="1">
    <source>
        <dbReference type="PROSITE" id="PS52045"/>
    </source>
</evidence>
<evidence type="ECO:0000313" key="2">
    <source>
        <dbReference type="EMBL" id="KAJ8430849.1"/>
    </source>
</evidence>
<name>A0A9Q1JTP2_9CARY</name>
<evidence type="ECO:0000313" key="3">
    <source>
        <dbReference type="Proteomes" id="UP001153076"/>
    </source>
</evidence>
<keyword evidence="3" id="KW-1185">Reference proteome</keyword>
<feature type="domain" description="Neprosin PEP catalytic" evidence="1">
    <location>
        <begin position="1"/>
        <end position="162"/>
    </location>
</feature>
<organism evidence="2 3">
    <name type="scientific">Carnegiea gigantea</name>
    <dbReference type="NCBI Taxonomy" id="171969"/>
    <lineage>
        <taxon>Eukaryota</taxon>
        <taxon>Viridiplantae</taxon>
        <taxon>Streptophyta</taxon>
        <taxon>Embryophyta</taxon>
        <taxon>Tracheophyta</taxon>
        <taxon>Spermatophyta</taxon>
        <taxon>Magnoliopsida</taxon>
        <taxon>eudicotyledons</taxon>
        <taxon>Gunneridae</taxon>
        <taxon>Pentapetalae</taxon>
        <taxon>Caryophyllales</taxon>
        <taxon>Cactineae</taxon>
        <taxon>Cactaceae</taxon>
        <taxon>Cactoideae</taxon>
        <taxon>Echinocereeae</taxon>
        <taxon>Carnegiea</taxon>
    </lineage>
</organism>
<dbReference type="PROSITE" id="PS52045">
    <property type="entry name" value="NEPROSIN_PEP_CD"/>
    <property type="match status" value="1"/>
</dbReference>
<dbReference type="OrthoDB" id="1858978at2759"/>
<dbReference type="Pfam" id="PF03080">
    <property type="entry name" value="Neprosin"/>
    <property type="match status" value="1"/>
</dbReference>
<sequence length="162" mass="17915">MSYISTKGGKIAELSLFVYKATRFADLHKLRVTNASVYDQDEANGNWWLEVPQIGVPIGFWPNKIFNGFAQSGSYLECGGEAYSPPNKPGGPPMGTGLRILGRGSLSWDAYCSNFVTVNEKYKTVDVDSTEQFCDSDKYEVKDVGHEIEEMGHLLFFGGPGR</sequence>
<dbReference type="PANTHER" id="PTHR31589:SF223">
    <property type="entry name" value="PROTEIN, PUTATIVE (DUF239)-RELATED"/>
    <property type="match status" value="1"/>
</dbReference>
<dbReference type="AlphaFoldDB" id="A0A9Q1JTP2"/>
<dbReference type="InterPro" id="IPR004314">
    <property type="entry name" value="Neprosin"/>
</dbReference>
<dbReference type="EMBL" id="JAKOGI010000749">
    <property type="protein sequence ID" value="KAJ8430849.1"/>
    <property type="molecule type" value="Genomic_DNA"/>
</dbReference>
<reference evidence="2" key="1">
    <citation type="submission" date="2022-04" db="EMBL/GenBank/DDBJ databases">
        <title>Carnegiea gigantea Genome sequencing and assembly v2.</title>
        <authorList>
            <person name="Copetti D."/>
            <person name="Sanderson M.J."/>
            <person name="Burquez A."/>
            <person name="Wojciechowski M.F."/>
        </authorList>
    </citation>
    <scope>NUCLEOTIDE SEQUENCE</scope>
    <source>
        <strain evidence="2">SGP5-SGP5p</strain>
        <tissue evidence="2">Aerial part</tissue>
    </source>
</reference>
<dbReference type="Proteomes" id="UP001153076">
    <property type="component" value="Unassembled WGS sequence"/>
</dbReference>
<protein>
    <recommendedName>
        <fullName evidence="1">Neprosin PEP catalytic domain-containing protein</fullName>
    </recommendedName>
</protein>
<dbReference type="InterPro" id="IPR053168">
    <property type="entry name" value="Glutamic_endopeptidase"/>
</dbReference>
<proteinExistence type="predicted"/>